<keyword evidence="3" id="KW-1185">Reference proteome</keyword>
<dbReference type="SMART" id="SM00857">
    <property type="entry name" value="Resolvase"/>
    <property type="match status" value="1"/>
</dbReference>
<feature type="domain" description="Recombinase" evidence="1">
    <location>
        <begin position="177"/>
        <end position="292"/>
    </location>
</feature>
<dbReference type="InterPro" id="IPR038109">
    <property type="entry name" value="DNA_bind_recomb_sf"/>
</dbReference>
<comment type="caution">
    <text evidence="2">The sequence shown here is derived from an EMBL/GenBank/DDBJ whole genome shotgun (WGS) entry which is preliminary data.</text>
</comment>
<protein>
    <submittedName>
        <fullName evidence="2">Recombinase family protein</fullName>
    </submittedName>
</protein>
<evidence type="ECO:0000313" key="3">
    <source>
        <dbReference type="Proteomes" id="UP001589646"/>
    </source>
</evidence>
<dbReference type="SUPFAM" id="SSF53041">
    <property type="entry name" value="Resolvase-like"/>
    <property type="match status" value="1"/>
</dbReference>
<dbReference type="Gene3D" id="3.40.50.1390">
    <property type="entry name" value="Resolvase, N-terminal catalytic domain"/>
    <property type="match status" value="1"/>
</dbReference>
<gene>
    <name evidence="2" type="ORF">ACFFRN_20590</name>
</gene>
<dbReference type="InterPro" id="IPR036162">
    <property type="entry name" value="Resolvase-like_N_sf"/>
</dbReference>
<name>A0ABV5Q0P0_9ACTN</name>
<dbReference type="Proteomes" id="UP001589646">
    <property type="component" value="Unassembled WGS sequence"/>
</dbReference>
<dbReference type="PANTHER" id="PTHR30461">
    <property type="entry name" value="DNA-INVERTASE FROM LAMBDOID PROPHAGE"/>
    <property type="match status" value="1"/>
</dbReference>
<dbReference type="RefSeq" id="WP_346128989.1">
    <property type="nucleotide sequence ID" value="NZ_BAAAXC010000015.1"/>
</dbReference>
<evidence type="ECO:0000313" key="2">
    <source>
        <dbReference type="EMBL" id="MFB9529022.1"/>
    </source>
</evidence>
<dbReference type="InterPro" id="IPR011109">
    <property type="entry name" value="DNA_bind_recombinase_dom"/>
</dbReference>
<dbReference type="CDD" id="cd00338">
    <property type="entry name" value="Ser_Recombinase"/>
    <property type="match status" value="1"/>
</dbReference>
<dbReference type="EMBL" id="JBHMCE010000006">
    <property type="protein sequence ID" value="MFB9529022.1"/>
    <property type="molecule type" value="Genomic_DNA"/>
</dbReference>
<dbReference type="InterPro" id="IPR050639">
    <property type="entry name" value="SSR_resolvase"/>
</dbReference>
<organism evidence="2 3">
    <name type="scientific">Nonomuraea roseola</name>
    <dbReference type="NCBI Taxonomy" id="46179"/>
    <lineage>
        <taxon>Bacteria</taxon>
        <taxon>Bacillati</taxon>
        <taxon>Actinomycetota</taxon>
        <taxon>Actinomycetes</taxon>
        <taxon>Streptosporangiales</taxon>
        <taxon>Streptosporangiaceae</taxon>
        <taxon>Nonomuraea</taxon>
    </lineage>
</organism>
<dbReference type="Gene3D" id="3.90.1750.20">
    <property type="entry name" value="Putative Large Serine Recombinase, Chain B, Domain 2"/>
    <property type="match status" value="1"/>
</dbReference>
<dbReference type="InterPro" id="IPR025827">
    <property type="entry name" value="Zn_ribbon_recom_dom"/>
</dbReference>
<dbReference type="InterPro" id="IPR006119">
    <property type="entry name" value="Resolv_N"/>
</dbReference>
<proteinExistence type="predicted"/>
<accession>A0ABV5Q0P0</accession>
<dbReference type="Pfam" id="PF13408">
    <property type="entry name" value="Zn_ribbon_recom"/>
    <property type="match status" value="1"/>
</dbReference>
<dbReference type="PROSITE" id="PS51737">
    <property type="entry name" value="RECOMBINASE_DNA_BIND"/>
    <property type="match status" value="1"/>
</dbReference>
<reference evidence="2 3" key="1">
    <citation type="submission" date="2024-09" db="EMBL/GenBank/DDBJ databases">
        <authorList>
            <person name="Sun Q."/>
            <person name="Mori K."/>
        </authorList>
    </citation>
    <scope>NUCLEOTIDE SEQUENCE [LARGE SCALE GENOMIC DNA]</scope>
    <source>
        <strain evidence="2 3">JCM 3323</strain>
    </source>
</reference>
<evidence type="ECO:0000259" key="1">
    <source>
        <dbReference type="PROSITE" id="PS51737"/>
    </source>
</evidence>
<dbReference type="PANTHER" id="PTHR30461:SF23">
    <property type="entry name" value="DNA RECOMBINASE-RELATED"/>
    <property type="match status" value="1"/>
</dbReference>
<dbReference type="Pfam" id="PF07508">
    <property type="entry name" value="Recombinase"/>
    <property type="match status" value="1"/>
</dbReference>
<dbReference type="Pfam" id="PF00239">
    <property type="entry name" value="Resolvase"/>
    <property type="match status" value="1"/>
</dbReference>
<sequence>MAEVIERGLVCLIAYARISDTRAGKNETTGVTTQHASNRARARRLGPQYLIVRRYTDNDLSSAKDEYRPDYESMLKDLQRGQTEDGYPVHGVICTEEDRIYRLPVQWQRFVSAFRSRPGRHFSDSAGYQDLYAEGAEVRGLVNVAISMGEIRKKKSRARLWHEGLAMRGIPHTGGRPFGYSADGRTLDPEEAPILRHGIDMCVAGAAWATITGMFQASGISTRRGGPWQVQTVKQIISNPRNAGLRVIDGEVYRDPETGEYKVGDWDTVCSVEELELVWKRYRPRIRKPNRDVLPIEGEAKEPRRRKTDGSVDKAYKYLLSGLLRCGRIDPETGAPCGGKLRGSTNTRGRKLHVYVCPPPSQGGCSGLGRSGPPIDELIERLAIAKLKERAARAVPEGEWPKKAILKEIKDKLDTLGARWVKSEITDERYFALSATLEAHLKELQAEYDAWSKARAVRRESATDIEFRWHNIMDLRQKRKTIDEMFSAIIVSPVGKGKQGNKMHAIRPVWRPEMG</sequence>